<dbReference type="AlphaFoldDB" id="A0A6I4MWH0"/>
<dbReference type="InterPro" id="IPR009057">
    <property type="entry name" value="Homeodomain-like_sf"/>
</dbReference>
<dbReference type="PROSITE" id="PS50977">
    <property type="entry name" value="HTH_TETR_2"/>
    <property type="match status" value="1"/>
</dbReference>
<evidence type="ECO:0000259" key="3">
    <source>
        <dbReference type="PROSITE" id="PS50977"/>
    </source>
</evidence>
<keyword evidence="1 2" id="KW-0238">DNA-binding</keyword>
<evidence type="ECO:0000313" key="4">
    <source>
        <dbReference type="EMBL" id="MWA07019.1"/>
    </source>
</evidence>
<dbReference type="Gene3D" id="1.10.357.10">
    <property type="entry name" value="Tetracycline Repressor, domain 2"/>
    <property type="match status" value="1"/>
</dbReference>
<accession>A0A6I4MWH0</accession>
<dbReference type="Pfam" id="PF17925">
    <property type="entry name" value="TetR_C_20"/>
    <property type="match status" value="1"/>
</dbReference>
<feature type="domain" description="HTH tetR-type" evidence="3">
    <location>
        <begin position="19"/>
        <end position="79"/>
    </location>
</feature>
<proteinExistence type="predicted"/>
<dbReference type="PRINTS" id="PR00455">
    <property type="entry name" value="HTHTETR"/>
</dbReference>
<dbReference type="GO" id="GO:0003700">
    <property type="term" value="F:DNA-binding transcription factor activity"/>
    <property type="evidence" value="ECO:0007669"/>
    <property type="project" value="TreeGrafter"/>
</dbReference>
<dbReference type="InterPro" id="IPR001647">
    <property type="entry name" value="HTH_TetR"/>
</dbReference>
<sequence length="206" mass="23017">MRKAMTPTTLPAPVTPSQHDRYQRMLQAATAMLAGGGEDALQMKELAERAAVSLATLYRYFPSKDHLLLAISQSRYENALRRVRSETPQGTTVQERVANHLLREFRAAQRDQRLTTALNRVLGDTRPEYAPIILQTQQLHLQVIEHVAMAGGPVDGELRRRLRIVIDVFVAAAGRWLAGVSSAAEARFEIRVGCYLLREHPENAAP</sequence>
<dbReference type="PANTHER" id="PTHR30055:SF242">
    <property type="entry name" value="HTH-TYPE TRANSCRIPTIONAL REPRESSOR KSTR"/>
    <property type="match status" value="1"/>
</dbReference>
<dbReference type="InterPro" id="IPR041642">
    <property type="entry name" value="KstR_C"/>
</dbReference>
<reference evidence="4" key="1">
    <citation type="submission" date="2019-12" db="EMBL/GenBank/DDBJ databases">
        <title>Actinomadura physcomitrii sp. nov., a novel actinomycete isolated from moss [Physcomitrium sphaericum (Ludw) Fuernr].</title>
        <authorList>
            <person name="Zhuang X."/>
        </authorList>
    </citation>
    <scope>NUCLEOTIDE SEQUENCE [LARGE SCALE GENOMIC DNA]</scope>
    <source>
        <strain evidence="4">LD22</strain>
    </source>
</reference>
<gene>
    <name evidence="4" type="ORF">F8568_043120</name>
</gene>
<feature type="DNA-binding region" description="H-T-H motif" evidence="2">
    <location>
        <begin position="42"/>
        <end position="61"/>
    </location>
</feature>
<evidence type="ECO:0000313" key="5">
    <source>
        <dbReference type="Proteomes" id="UP000462055"/>
    </source>
</evidence>
<organism evidence="4 5">
    <name type="scientific">Actinomadura physcomitrii</name>
    <dbReference type="NCBI Taxonomy" id="2650748"/>
    <lineage>
        <taxon>Bacteria</taxon>
        <taxon>Bacillati</taxon>
        <taxon>Actinomycetota</taxon>
        <taxon>Actinomycetes</taxon>
        <taxon>Streptosporangiales</taxon>
        <taxon>Thermomonosporaceae</taxon>
        <taxon>Actinomadura</taxon>
    </lineage>
</organism>
<dbReference type="SUPFAM" id="SSF46689">
    <property type="entry name" value="Homeodomain-like"/>
    <property type="match status" value="1"/>
</dbReference>
<protein>
    <submittedName>
        <fullName evidence="4">TetR family transcriptional regulator</fullName>
    </submittedName>
</protein>
<keyword evidence="5" id="KW-1185">Reference proteome</keyword>
<dbReference type="Pfam" id="PF00440">
    <property type="entry name" value="TetR_N"/>
    <property type="match status" value="1"/>
</dbReference>
<name>A0A6I4MWH0_9ACTN</name>
<dbReference type="PANTHER" id="PTHR30055">
    <property type="entry name" value="HTH-TYPE TRANSCRIPTIONAL REGULATOR RUTR"/>
    <property type="match status" value="1"/>
</dbReference>
<comment type="caution">
    <text evidence="4">The sequence shown here is derived from an EMBL/GenBank/DDBJ whole genome shotgun (WGS) entry which is preliminary data.</text>
</comment>
<dbReference type="InterPro" id="IPR050109">
    <property type="entry name" value="HTH-type_TetR-like_transc_reg"/>
</dbReference>
<evidence type="ECO:0000256" key="1">
    <source>
        <dbReference type="ARBA" id="ARBA00023125"/>
    </source>
</evidence>
<dbReference type="EMBL" id="WBMS02000061">
    <property type="protein sequence ID" value="MWA07019.1"/>
    <property type="molecule type" value="Genomic_DNA"/>
</dbReference>
<evidence type="ECO:0000256" key="2">
    <source>
        <dbReference type="PROSITE-ProRule" id="PRU00335"/>
    </source>
</evidence>
<dbReference type="GO" id="GO:0000976">
    <property type="term" value="F:transcription cis-regulatory region binding"/>
    <property type="evidence" value="ECO:0007669"/>
    <property type="project" value="TreeGrafter"/>
</dbReference>
<dbReference type="Proteomes" id="UP000462055">
    <property type="component" value="Unassembled WGS sequence"/>
</dbReference>